<comment type="caution">
    <text evidence="1">The sequence shown here is derived from an EMBL/GenBank/DDBJ whole genome shotgun (WGS) entry which is preliminary data.</text>
</comment>
<dbReference type="EMBL" id="BASE01000138">
    <property type="protein sequence ID" value="GAM16764.1"/>
    <property type="molecule type" value="Genomic_DNA"/>
</dbReference>
<sequence>MSFFNKVFASVGIGAAKVDTKLEKDRVMPGEEVRGIVEISGGSTEQNIDDIYLSLHTTYIREADDKKYTATAQIDRFKLTQSFLIKENETKEIPFTFRLPLDMPLSMGRTKVWVSTGLDIKNAVDPSDKDYLTVVPNQLMHGVFNAISDLGFRLREAECEQAPRHLRRNMPFVQEFEFVPASGSFRGRLDELEVIFYPNSENEIEVLMQVDRRARGLGGFLSEAMGMDETYVRMNIHASDLSSLKQKLQNTIGSYC</sequence>
<gene>
    <name evidence="1" type="ORF">SAMD00020551_4994</name>
</gene>
<name>A0A0A8XBV7_MESS1</name>
<organism evidence="1 2">
    <name type="scientific">Mesobacillus selenatarsenatis (strain DSM 18680 / JCM 14380 / FERM P-15431 / SF-1)</name>
    <dbReference type="NCBI Taxonomy" id="1321606"/>
    <lineage>
        <taxon>Bacteria</taxon>
        <taxon>Bacillati</taxon>
        <taxon>Bacillota</taxon>
        <taxon>Bacilli</taxon>
        <taxon>Bacillales</taxon>
        <taxon>Bacillaceae</taxon>
        <taxon>Mesobacillus</taxon>
    </lineage>
</organism>
<reference evidence="1 2" key="1">
    <citation type="submission" date="2013-06" db="EMBL/GenBank/DDBJ databases">
        <title>Whole genome shotgun sequence of Bacillus selenatarsenatis SF-1.</title>
        <authorList>
            <person name="Kuroda M."/>
            <person name="Sei K."/>
            <person name="Yamashita M."/>
            <person name="Ike M."/>
        </authorList>
    </citation>
    <scope>NUCLEOTIDE SEQUENCE [LARGE SCALE GENOMIC DNA]</scope>
    <source>
        <strain evidence="1 2">SF-1</strain>
    </source>
</reference>
<proteinExistence type="predicted"/>
<dbReference type="PANTHER" id="PTHR40053:SF1">
    <property type="entry name" value="SPORULATION-CONTROL PROTEIN SPO0M"/>
    <property type="match status" value="1"/>
</dbReference>
<evidence type="ECO:0000313" key="2">
    <source>
        <dbReference type="Proteomes" id="UP000031014"/>
    </source>
</evidence>
<keyword evidence="2" id="KW-1185">Reference proteome</keyword>
<dbReference type="AlphaFoldDB" id="A0A0A8XBV7"/>
<dbReference type="InterPro" id="IPR009776">
    <property type="entry name" value="Spore_0_M"/>
</dbReference>
<accession>A0A0A8XBV7</accession>
<dbReference type="STRING" id="1321606.SAMD00020551_4994"/>
<dbReference type="RefSeq" id="WP_041968326.1">
    <property type="nucleotide sequence ID" value="NZ_BASE01000138.1"/>
</dbReference>
<evidence type="ECO:0000313" key="1">
    <source>
        <dbReference type="EMBL" id="GAM16764.1"/>
    </source>
</evidence>
<protein>
    <submittedName>
        <fullName evidence="1">Sporulation-control protein</fullName>
    </submittedName>
</protein>
<dbReference type="Proteomes" id="UP000031014">
    <property type="component" value="Unassembled WGS sequence"/>
</dbReference>
<dbReference type="Pfam" id="PF07070">
    <property type="entry name" value="Spo0M"/>
    <property type="match status" value="1"/>
</dbReference>
<dbReference type="OrthoDB" id="2351239at2"/>
<dbReference type="PANTHER" id="PTHR40053">
    <property type="entry name" value="SPORULATION-CONTROL PROTEIN SPO0M"/>
    <property type="match status" value="1"/>
</dbReference>